<dbReference type="Pfam" id="PF01148">
    <property type="entry name" value="CTP_transf_1"/>
    <property type="match status" value="1"/>
</dbReference>
<evidence type="ECO:0000256" key="18">
    <source>
        <dbReference type="RuleBase" id="RU003938"/>
    </source>
</evidence>
<feature type="transmembrane region" description="Helical" evidence="19">
    <location>
        <begin position="41"/>
        <end position="66"/>
    </location>
</feature>
<sequence>MAGLLPRGVSPRDRLVRCPLPAPRRGLEDHHRVLRRRFGTAAVLAPIVVGAIVLGGPYVVALVLLVTARASYELARALTLPYPAAFGAGALPVLLAVPFGTTGILAGVMLGLPWALFWLAGYPEARTLRAMLALMLMATWVGAPLAHVYLIGDQTNDLDGVYLVLIAVAGPWVSDSGAYFAGLLFGRHPLFPSLSPKKTIEGAIGGIVLTTAVVAPLANLLLDLPLWTSALAGVVISIVSQAGDLFESILKRLLGLKDLGRALPGHGGILDRIDSLLFTAPAVYYLYTLFLT</sequence>
<evidence type="ECO:0000256" key="5">
    <source>
        <dbReference type="ARBA" id="ARBA00010185"/>
    </source>
</evidence>
<keyword evidence="16" id="KW-0594">Phospholipid biosynthesis</keyword>
<dbReference type="UniPathway" id="UPA00557">
    <property type="reaction ID" value="UER00614"/>
</dbReference>
<feature type="transmembrane region" description="Helical" evidence="19">
    <location>
        <begin position="198"/>
        <end position="218"/>
    </location>
</feature>
<dbReference type="AlphaFoldDB" id="A0A6G8PXK1"/>
<evidence type="ECO:0000256" key="9">
    <source>
        <dbReference type="ARBA" id="ARBA00022516"/>
    </source>
</evidence>
<comment type="pathway">
    <text evidence="4">Lipid metabolism.</text>
</comment>
<evidence type="ECO:0000256" key="4">
    <source>
        <dbReference type="ARBA" id="ARBA00005189"/>
    </source>
</evidence>
<comment type="catalytic activity">
    <reaction evidence="1 18">
        <text>a 1,2-diacyl-sn-glycero-3-phosphate + CTP + H(+) = a CDP-1,2-diacyl-sn-glycerol + diphosphate</text>
        <dbReference type="Rhea" id="RHEA:16229"/>
        <dbReference type="ChEBI" id="CHEBI:15378"/>
        <dbReference type="ChEBI" id="CHEBI:33019"/>
        <dbReference type="ChEBI" id="CHEBI:37563"/>
        <dbReference type="ChEBI" id="CHEBI:58332"/>
        <dbReference type="ChEBI" id="CHEBI:58608"/>
        <dbReference type="EC" id="2.7.7.41"/>
    </reaction>
</comment>
<name>A0A6G8PXK1_9ACTN</name>
<dbReference type="InterPro" id="IPR000374">
    <property type="entry name" value="PC_trans"/>
</dbReference>
<keyword evidence="12 18" id="KW-0548">Nucleotidyltransferase</keyword>
<dbReference type="EMBL" id="CP045121">
    <property type="protein sequence ID" value="QIN78933.1"/>
    <property type="molecule type" value="Genomic_DNA"/>
</dbReference>
<dbReference type="KEGG" id="rmar:GBA65_10815"/>
<dbReference type="PROSITE" id="PS01315">
    <property type="entry name" value="CDS"/>
    <property type="match status" value="1"/>
</dbReference>
<dbReference type="GO" id="GO:0004605">
    <property type="term" value="F:phosphatidate cytidylyltransferase activity"/>
    <property type="evidence" value="ECO:0007669"/>
    <property type="project" value="UniProtKB-EC"/>
</dbReference>
<keyword evidence="21" id="KW-1185">Reference proteome</keyword>
<keyword evidence="15 19" id="KW-0472">Membrane</keyword>
<evidence type="ECO:0000256" key="8">
    <source>
        <dbReference type="ARBA" id="ARBA00022475"/>
    </source>
</evidence>
<gene>
    <name evidence="20" type="ORF">GBA65_10815</name>
</gene>
<dbReference type="GO" id="GO:0016024">
    <property type="term" value="P:CDP-diacylglycerol biosynthetic process"/>
    <property type="evidence" value="ECO:0007669"/>
    <property type="project" value="UniProtKB-UniPathway"/>
</dbReference>
<comment type="similarity">
    <text evidence="5 18">Belongs to the CDS family.</text>
</comment>
<evidence type="ECO:0000256" key="16">
    <source>
        <dbReference type="ARBA" id="ARBA00023209"/>
    </source>
</evidence>
<keyword evidence="11 18" id="KW-0812">Transmembrane</keyword>
<keyword evidence="13 19" id="KW-1133">Transmembrane helix</keyword>
<evidence type="ECO:0000256" key="7">
    <source>
        <dbReference type="ARBA" id="ARBA00019373"/>
    </source>
</evidence>
<evidence type="ECO:0000256" key="17">
    <source>
        <dbReference type="ARBA" id="ARBA00023264"/>
    </source>
</evidence>
<evidence type="ECO:0000256" key="2">
    <source>
        <dbReference type="ARBA" id="ARBA00004651"/>
    </source>
</evidence>
<evidence type="ECO:0000256" key="1">
    <source>
        <dbReference type="ARBA" id="ARBA00001698"/>
    </source>
</evidence>
<evidence type="ECO:0000256" key="14">
    <source>
        <dbReference type="ARBA" id="ARBA00023098"/>
    </source>
</evidence>
<dbReference type="PANTHER" id="PTHR46382:SF1">
    <property type="entry name" value="PHOSPHATIDATE CYTIDYLYLTRANSFERASE"/>
    <property type="match status" value="1"/>
</dbReference>
<evidence type="ECO:0000256" key="6">
    <source>
        <dbReference type="ARBA" id="ARBA00012487"/>
    </source>
</evidence>
<reference evidence="20 21" key="1">
    <citation type="submission" date="2019-10" db="EMBL/GenBank/DDBJ databases">
        <title>Rubrobacter sp nov SCSIO 52915 isolated from a deep-sea sediment in the South China Sea.</title>
        <authorList>
            <person name="Chen R.W."/>
        </authorList>
    </citation>
    <scope>NUCLEOTIDE SEQUENCE [LARGE SCALE GENOMIC DNA]</scope>
    <source>
        <strain evidence="20 21">SCSIO 52915</strain>
    </source>
</reference>
<proteinExistence type="inferred from homology"/>
<evidence type="ECO:0000256" key="13">
    <source>
        <dbReference type="ARBA" id="ARBA00022989"/>
    </source>
</evidence>
<keyword evidence="17" id="KW-1208">Phospholipid metabolism</keyword>
<feature type="transmembrane region" description="Helical" evidence="19">
    <location>
        <begin position="162"/>
        <end position="186"/>
    </location>
</feature>
<feature type="transmembrane region" description="Helical" evidence="19">
    <location>
        <begin position="131"/>
        <end position="150"/>
    </location>
</feature>
<evidence type="ECO:0000256" key="10">
    <source>
        <dbReference type="ARBA" id="ARBA00022679"/>
    </source>
</evidence>
<keyword evidence="14" id="KW-0443">Lipid metabolism</keyword>
<evidence type="ECO:0000256" key="15">
    <source>
        <dbReference type="ARBA" id="ARBA00023136"/>
    </source>
</evidence>
<evidence type="ECO:0000313" key="21">
    <source>
        <dbReference type="Proteomes" id="UP000502706"/>
    </source>
</evidence>
<keyword evidence="8" id="KW-1003">Cell membrane</keyword>
<accession>A0A6G8PXK1</accession>
<dbReference type="GO" id="GO:0005886">
    <property type="term" value="C:plasma membrane"/>
    <property type="evidence" value="ECO:0007669"/>
    <property type="project" value="UniProtKB-SubCell"/>
</dbReference>
<evidence type="ECO:0000256" key="3">
    <source>
        <dbReference type="ARBA" id="ARBA00005119"/>
    </source>
</evidence>
<keyword evidence="9" id="KW-0444">Lipid biosynthesis</keyword>
<evidence type="ECO:0000256" key="11">
    <source>
        <dbReference type="ARBA" id="ARBA00022692"/>
    </source>
</evidence>
<dbReference type="PANTHER" id="PTHR46382">
    <property type="entry name" value="PHOSPHATIDATE CYTIDYLYLTRANSFERASE"/>
    <property type="match status" value="1"/>
</dbReference>
<dbReference type="Proteomes" id="UP000502706">
    <property type="component" value="Chromosome"/>
</dbReference>
<evidence type="ECO:0000313" key="20">
    <source>
        <dbReference type="EMBL" id="QIN78933.1"/>
    </source>
</evidence>
<protein>
    <recommendedName>
        <fullName evidence="7 18">Phosphatidate cytidylyltransferase</fullName>
        <ecNumber evidence="6 18">2.7.7.41</ecNumber>
    </recommendedName>
</protein>
<organism evidence="20 21">
    <name type="scientific">Rubrobacter marinus</name>
    <dbReference type="NCBI Taxonomy" id="2653852"/>
    <lineage>
        <taxon>Bacteria</taxon>
        <taxon>Bacillati</taxon>
        <taxon>Actinomycetota</taxon>
        <taxon>Rubrobacteria</taxon>
        <taxon>Rubrobacterales</taxon>
        <taxon>Rubrobacteraceae</taxon>
        <taxon>Rubrobacter</taxon>
    </lineage>
</organism>
<comment type="subcellular location">
    <subcellularLocation>
        <location evidence="2">Cell membrane</location>
        <topology evidence="2">Multi-pass membrane protein</topology>
    </subcellularLocation>
</comment>
<evidence type="ECO:0000256" key="12">
    <source>
        <dbReference type="ARBA" id="ARBA00022695"/>
    </source>
</evidence>
<keyword evidence="10 18" id="KW-0808">Transferase</keyword>
<comment type="pathway">
    <text evidence="3 18">Phospholipid metabolism; CDP-diacylglycerol biosynthesis; CDP-diacylglycerol from sn-glycerol 3-phosphate: step 3/3.</text>
</comment>
<dbReference type="EC" id="2.7.7.41" evidence="6 18"/>
<evidence type="ECO:0000256" key="19">
    <source>
        <dbReference type="SAM" id="Phobius"/>
    </source>
</evidence>
<feature type="transmembrane region" description="Helical" evidence="19">
    <location>
        <begin position="86"/>
        <end position="119"/>
    </location>
</feature>